<keyword evidence="2" id="KW-0812">Transmembrane</keyword>
<dbReference type="EMBL" id="JAIZAY010000015">
    <property type="protein sequence ID" value="KAJ8028488.1"/>
    <property type="molecule type" value="Genomic_DNA"/>
</dbReference>
<keyword evidence="2" id="KW-1133">Transmembrane helix</keyword>
<reference evidence="4" key="1">
    <citation type="submission" date="2021-10" db="EMBL/GenBank/DDBJ databases">
        <title>Tropical sea cucumber genome reveals ecological adaptation and Cuvierian tubules defense mechanism.</title>
        <authorList>
            <person name="Chen T."/>
        </authorList>
    </citation>
    <scope>NUCLEOTIDE SEQUENCE</scope>
    <source>
        <strain evidence="4">Nanhai2018</strain>
        <tissue evidence="4">Muscle</tissue>
    </source>
</reference>
<keyword evidence="2" id="KW-0472">Membrane</keyword>
<feature type="domain" description="Helix-turn-helix" evidence="3">
    <location>
        <begin position="85"/>
        <end position="140"/>
    </location>
</feature>
<dbReference type="InterPro" id="IPR058912">
    <property type="entry name" value="HTH_animal"/>
</dbReference>
<feature type="transmembrane region" description="Helical" evidence="2">
    <location>
        <begin position="193"/>
        <end position="213"/>
    </location>
</feature>
<dbReference type="PANTHER" id="PTHR21301">
    <property type="entry name" value="REVERSE TRANSCRIPTASE"/>
    <property type="match status" value="1"/>
</dbReference>
<evidence type="ECO:0000256" key="1">
    <source>
        <dbReference type="SAM" id="MobiDB-lite"/>
    </source>
</evidence>
<sequence>MRCGQPPSCSPPSPNQPVYTSPFDNSVPQEENQPPVLVRNVQYYEPDPPGLSRTITFSLVLSSIALIFVVPMFCAIPALIFANLYESFQRHHIKSSLIYSQAIRLKRICSDPVDFEHRIHDLSMQLIDRGYPLSLIKEQIAKARLATRESLLRYNRKRESDNRIPFVALSKRYGVKQRQSYANTALNLTKTSYLTIVVFCVIGMVFRVAVGYFE</sequence>
<dbReference type="AlphaFoldDB" id="A0A9Q1BKS0"/>
<proteinExistence type="predicted"/>
<evidence type="ECO:0000256" key="2">
    <source>
        <dbReference type="SAM" id="Phobius"/>
    </source>
</evidence>
<evidence type="ECO:0000259" key="3">
    <source>
        <dbReference type="Pfam" id="PF26215"/>
    </source>
</evidence>
<protein>
    <recommendedName>
        <fullName evidence="3">Helix-turn-helix domain-containing protein</fullName>
    </recommendedName>
</protein>
<comment type="caution">
    <text evidence="4">The sequence shown here is derived from an EMBL/GenBank/DDBJ whole genome shotgun (WGS) entry which is preliminary data.</text>
</comment>
<feature type="region of interest" description="Disordered" evidence="1">
    <location>
        <begin position="1"/>
        <end position="31"/>
    </location>
</feature>
<feature type="transmembrane region" description="Helical" evidence="2">
    <location>
        <begin position="55"/>
        <end position="85"/>
    </location>
</feature>
<evidence type="ECO:0000313" key="4">
    <source>
        <dbReference type="EMBL" id="KAJ8028488.1"/>
    </source>
</evidence>
<evidence type="ECO:0000313" key="5">
    <source>
        <dbReference type="Proteomes" id="UP001152320"/>
    </source>
</evidence>
<dbReference type="PANTHER" id="PTHR21301:SF10">
    <property type="entry name" value="REVERSE TRANSCRIPTASE DOMAIN-CONTAINING PROTEIN"/>
    <property type="match status" value="1"/>
</dbReference>
<name>A0A9Q1BKS0_HOLLE</name>
<accession>A0A9Q1BKS0</accession>
<feature type="compositionally biased region" description="Polar residues" evidence="1">
    <location>
        <begin position="16"/>
        <end position="31"/>
    </location>
</feature>
<keyword evidence="5" id="KW-1185">Reference proteome</keyword>
<organism evidence="4 5">
    <name type="scientific">Holothuria leucospilota</name>
    <name type="common">Black long sea cucumber</name>
    <name type="synonym">Mertensiothuria leucospilota</name>
    <dbReference type="NCBI Taxonomy" id="206669"/>
    <lineage>
        <taxon>Eukaryota</taxon>
        <taxon>Metazoa</taxon>
        <taxon>Echinodermata</taxon>
        <taxon>Eleutherozoa</taxon>
        <taxon>Echinozoa</taxon>
        <taxon>Holothuroidea</taxon>
        <taxon>Aspidochirotacea</taxon>
        <taxon>Aspidochirotida</taxon>
        <taxon>Holothuriidae</taxon>
        <taxon>Holothuria</taxon>
    </lineage>
</organism>
<dbReference type="Pfam" id="PF26215">
    <property type="entry name" value="HTH_animal"/>
    <property type="match status" value="1"/>
</dbReference>
<gene>
    <name evidence="4" type="ORF">HOLleu_30738</name>
</gene>
<dbReference type="Proteomes" id="UP001152320">
    <property type="component" value="Chromosome 15"/>
</dbReference>